<reference evidence="4" key="2">
    <citation type="submission" date="2013-10" db="EMBL/GenBank/DDBJ databases">
        <authorList>
            <person name="Aslett M."/>
        </authorList>
    </citation>
    <scope>NUCLEOTIDE SEQUENCE [LARGE SCALE GENOMIC DNA]</scope>
    <source>
        <strain evidence="4">Weybridge</strain>
    </source>
</reference>
<evidence type="ECO:0000256" key="2">
    <source>
        <dbReference type="SAM" id="MobiDB-lite"/>
    </source>
</evidence>
<dbReference type="EMBL" id="HG722048">
    <property type="protein sequence ID" value="CDJ61287.1"/>
    <property type="molecule type" value="Genomic_DNA"/>
</dbReference>
<comment type="similarity">
    <text evidence="1">Belongs to the cyclin family.</text>
</comment>
<feature type="region of interest" description="Disordered" evidence="2">
    <location>
        <begin position="261"/>
        <end position="304"/>
    </location>
</feature>
<dbReference type="PIRSF" id="PIRSF036580">
    <property type="entry name" value="Cyclin_L"/>
    <property type="match status" value="1"/>
</dbReference>
<feature type="compositionally biased region" description="Low complexity" evidence="2">
    <location>
        <begin position="293"/>
        <end position="304"/>
    </location>
</feature>
<feature type="region of interest" description="Disordered" evidence="2">
    <location>
        <begin position="318"/>
        <end position="559"/>
    </location>
</feature>
<keyword evidence="1" id="KW-0195">Cyclin</keyword>
<dbReference type="InterPro" id="IPR036915">
    <property type="entry name" value="Cyclin-like_sf"/>
</dbReference>
<evidence type="ECO:0000313" key="4">
    <source>
        <dbReference type="EMBL" id="CDJ61287.1"/>
    </source>
</evidence>
<keyword evidence="5" id="KW-1185">Reference proteome</keyword>
<dbReference type="InterPro" id="IPR043198">
    <property type="entry name" value="Cyclin/Ssn8"/>
</dbReference>
<feature type="compositionally biased region" description="Basic and acidic residues" evidence="2">
    <location>
        <begin position="348"/>
        <end position="371"/>
    </location>
</feature>
<dbReference type="RefSeq" id="XP_013337937.1">
    <property type="nucleotide sequence ID" value="XM_013482483.1"/>
</dbReference>
<dbReference type="InterPro" id="IPR006671">
    <property type="entry name" value="Cyclin_N"/>
</dbReference>
<feature type="compositionally biased region" description="Basic and acidic residues" evidence="2">
    <location>
        <begin position="398"/>
        <end position="431"/>
    </location>
</feature>
<feature type="domain" description="Cyclin-like" evidence="3">
    <location>
        <begin position="163"/>
        <end position="251"/>
    </location>
</feature>
<dbReference type="GO" id="GO:0006357">
    <property type="term" value="P:regulation of transcription by RNA polymerase II"/>
    <property type="evidence" value="ECO:0007669"/>
    <property type="project" value="InterPro"/>
</dbReference>
<feature type="compositionally biased region" description="Basic and acidic residues" evidence="2">
    <location>
        <begin position="448"/>
        <end position="468"/>
    </location>
</feature>
<dbReference type="PANTHER" id="PTHR10026">
    <property type="entry name" value="CYCLIN"/>
    <property type="match status" value="1"/>
</dbReference>
<evidence type="ECO:0000313" key="5">
    <source>
        <dbReference type="Proteomes" id="UP000030763"/>
    </source>
</evidence>
<reference evidence="4" key="1">
    <citation type="submission" date="2013-10" db="EMBL/GenBank/DDBJ databases">
        <title>Genomic analysis of the causative agents of coccidiosis in chickens.</title>
        <authorList>
            <person name="Reid A.J."/>
            <person name="Blake D."/>
            <person name="Billington K."/>
            <person name="Browne H."/>
            <person name="Dunn M."/>
            <person name="Hung S."/>
            <person name="Kawahara F."/>
            <person name="Miranda-Saavedra D."/>
            <person name="Mourier T."/>
            <person name="Nagra H."/>
            <person name="Otto T.D."/>
            <person name="Rawlings N."/>
            <person name="Sanchez A."/>
            <person name="Sanders M."/>
            <person name="Subramaniam C."/>
            <person name="Tay Y."/>
            <person name="Dear P."/>
            <person name="Doerig C."/>
            <person name="Gruber A."/>
            <person name="Parkinson J."/>
            <person name="Shirley M."/>
            <person name="Wan K.L."/>
            <person name="Berriman M."/>
            <person name="Tomley F."/>
            <person name="Pain A."/>
        </authorList>
    </citation>
    <scope>NUCLEOTIDE SEQUENCE [LARGE SCALE GENOMIC DNA]</scope>
    <source>
        <strain evidence="4">Weybridge</strain>
    </source>
</reference>
<dbReference type="Gene3D" id="1.10.472.10">
    <property type="entry name" value="Cyclin-like"/>
    <property type="match status" value="2"/>
</dbReference>
<dbReference type="GO" id="GO:0016538">
    <property type="term" value="F:cyclin-dependent protein serine/threonine kinase regulator activity"/>
    <property type="evidence" value="ECO:0007669"/>
    <property type="project" value="InterPro"/>
</dbReference>
<dbReference type="VEuPathDB" id="ToxoDB:EMWEY_00009680"/>
<feature type="domain" description="Cyclin-like" evidence="3">
    <location>
        <begin position="37"/>
        <end position="148"/>
    </location>
</feature>
<feature type="compositionally biased region" description="Low complexity" evidence="2">
    <location>
        <begin position="318"/>
        <end position="336"/>
    </location>
</feature>
<dbReference type="Proteomes" id="UP000030763">
    <property type="component" value="Unassembled WGS sequence"/>
</dbReference>
<dbReference type="SUPFAM" id="SSF47954">
    <property type="entry name" value="Cyclin-like"/>
    <property type="match status" value="2"/>
</dbReference>
<dbReference type="CDD" id="cd20532">
    <property type="entry name" value="CYCLIN_CCNL_rpt1"/>
    <property type="match status" value="1"/>
</dbReference>
<feature type="compositionally biased region" description="Basic and acidic residues" evidence="2">
    <location>
        <begin position="476"/>
        <end position="505"/>
    </location>
</feature>
<sequence>MATQIVLVPRKLQQRTPSMRDGLSRELEISQRIYGCHLIQRAGVLLRLEAVTVASAQTILHRFYYRKSLKKFDVRLVATSSLLLACKLEEDPRRVRSLIDIVQLLAKAEDANTQITQDNIDQFLIDHDSPEFEMIRAETFRCERYILRELGFMVSQTLVHPHRYILQYIHALCKGDYIPTNRLSQIAWGYLNDSMRTTLCCEVQPAVVAVGSIFLAACDLNIHLAKETGWYELFDVTWEDVLKVCTRILSLYKRAPPKYTKLAETRTPPPAKQETATDAKVETGEDNSLTSTAPPAAAAGADNAPAAEAVGATVASTAAGTTTGGTNSSSAAQATTDKTEEEDMQLDSVDKDKLQDAKESNAPTRETDTRGGNDVPQQRQTDVPEARPSAAGGSREGFSSHRRELREGTSADRRPSKEERVPRDSLHESRETRHRMRATDNYRNGHRGGREEGRDPLSPRRADYRDSPLHYSSSSRESKWERFGHRDRYESHSGSFRDRERRRYPDSNPSFDSARDRGEADGGRGGGRPSAKRPSRRDSPGRASHRPLKLSSGSDSKRL</sequence>
<dbReference type="GeneID" id="25334954"/>
<gene>
    <name evidence="4" type="ORF">EMWEY_00009680</name>
</gene>
<dbReference type="InterPro" id="IPR013763">
    <property type="entry name" value="Cyclin-like_dom"/>
</dbReference>
<proteinExistence type="inferred from homology"/>
<protein>
    <submittedName>
        <fullName evidence="4">Cyclin, putative</fullName>
    </submittedName>
</protein>
<dbReference type="CDD" id="cd20533">
    <property type="entry name" value="CYCLIN_CCNL_rpt2"/>
    <property type="match status" value="1"/>
</dbReference>
<dbReference type="OrthoDB" id="10264655at2759"/>
<accession>U6MAN3</accession>
<feature type="compositionally biased region" description="Basic and acidic residues" evidence="2">
    <location>
        <begin position="513"/>
        <end position="522"/>
    </location>
</feature>
<dbReference type="AlphaFoldDB" id="U6MAN3"/>
<name>U6MAN3_EIMMA</name>
<evidence type="ECO:0000256" key="1">
    <source>
        <dbReference type="RuleBase" id="RU000383"/>
    </source>
</evidence>
<organism evidence="4 5">
    <name type="scientific">Eimeria maxima</name>
    <name type="common">Coccidian parasite</name>
    <dbReference type="NCBI Taxonomy" id="5804"/>
    <lineage>
        <taxon>Eukaryota</taxon>
        <taxon>Sar</taxon>
        <taxon>Alveolata</taxon>
        <taxon>Apicomplexa</taxon>
        <taxon>Conoidasida</taxon>
        <taxon>Coccidia</taxon>
        <taxon>Eucoccidiorida</taxon>
        <taxon>Eimeriorina</taxon>
        <taxon>Eimeriidae</taxon>
        <taxon>Eimeria</taxon>
    </lineage>
</organism>
<dbReference type="Pfam" id="PF00134">
    <property type="entry name" value="Cyclin_N"/>
    <property type="match status" value="1"/>
</dbReference>
<dbReference type="SMART" id="SM00385">
    <property type="entry name" value="CYCLIN"/>
    <property type="match status" value="2"/>
</dbReference>
<evidence type="ECO:0000259" key="3">
    <source>
        <dbReference type="SMART" id="SM00385"/>
    </source>
</evidence>